<keyword evidence="1" id="KW-0488">Methylation</keyword>
<dbReference type="PANTHER" id="PTHR30093">
    <property type="entry name" value="GENERAL SECRETION PATHWAY PROTEIN G"/>
    <property type="match status" value="1"/>
</dbReference>
<evidence type="ECO:0000256" key="1">
    <source>
        <dbReference type="ARBA" id="ARBA00022481"/>
    </source>
</evidence>
<evidence type="ECO:0000313" key="4">
    <source>
        <dbReference type="Proteomes" id="UP001319121"/>
    </source>
</evidence>
<keyword evidence="2" id="KW-0812">Transmembrane</keyword>
<evidence type="ECO:0000256" key="2">
    <source>
        <dbReference type="SAM" id="Phobius"/>
    </source>
</evidence>
<keyword evidence="4" id="KW-1185">Reference proteome</keyword>
<dbReference type="InterPro" id="IPR012902">
    <property type="entry name" value="N_methyl_site"/>
</dbReference>
<dbReference type="SUPFAM" id="SSF54523">
    <property type="entry name" value="Pili subunits"/>
    <property type="match status" value="1"/>
</dbReference>
<keyword evidence="2" id="KW-1133">Transmembrane helix</keyword>
<dbReference type="PANTHER" id="PTHR30093:SF47">
    <property type="entry name" value="TYPE IV PILUS NON-CORE MINOR PILIN PILE"/>
    <property type="match status" value="1"/>
</dbReference>
<accession>A0AAN1W0T9</accession>
<dbReference type="InterPro" id="IPR000983">
    <property type="entry name" value="Bac_GSPG_pilin"/>
</dbReference>
<protein>
    <submittedName>
        <fullName evidence="3">Type II secretion system protein GspG</fullName>
    </submittedName>
</protein>
<dbReference type="Proteomes" id="UP001319121">
    <property type="component" value="Chromosome"/>
</dbReference>
<dbReference type="KEGG" id="fku:FGKAn22_13850"/>
<dbReference type="Gene3D" id="3.30.700.10">
    <property type="entry name" value="Glycoprotein, Type 4 Pilin"/>
    <property type="match status" value="1"/>
</dbReference>
<dbReference type="PROSITE" id="PS00409">
    <property type="entry name" value="PROKAR_NTER_METHYL"/>
    <property type="match status" value="1"/>
</dbReference>
<organism evidence="3 4">
    <name type="scientific">Ferrigenium kumadai</name>
    <dbReference type="NCBI Taxonomy" id="1682490"/>
    <lineage>
        <taxon>Bacteria</taxon>
        <taxon>Pseudomonadati</taxon>
        <taxon>Pseudomonadota</taxon>
        <taxon>Betaproteobacteria</taxon>
        <taxon>Nitrosomonadales</taxon>
        <taxon>Gallionellaceae</taxon>
        <taxon>Ferrigenium</taxon>
    </lineage>
</organism>
<evidence type="ECO:0000313" key="3">
    <source>
        <dbReference type="EMBL" id="BBI99692.1"/>
    </source>
</evidence>
<dbReference type="Pfam" id="PF07963">
    <property type="entry name" value="N_methyl"/>
    <property type="match status" value="1"/>
</dbReference>
<dbReference type="InterPro" id="IPR045584">
    <property type="entry name" value="Pilin-like"/>
</dbReference>
<dbReference type="NCBIfam" id="TIGR02532">
    <property type="entry name" value="IV_pilin_GFxxxE"/>
    <property type="match status" value="1"/>
</dbReference>
<dbReference type="GO" id="GO:0015628">
    <property type="term" value="P:protein secretion by the type II secretion system"/>
    <property type="evidence" value="ECO:0007669"/>
    <property type="project" value="InterPro"/>
</dbReference>
<sequence length="125" mass="14064">MGRRLLKTGFTLIELLVVMAVIALLLSIATPRYFSSVEKSREAVLRENLFLMREALDKYYGDNGTYPESLDTLVSRRYLRNVPRDPVTGESTTWIIVNDPTKGGVFDVKSGAPGMGRDGSEYKDW</sequence>
<dbReference type="EMBL" id="AP019536">
    <property type="protein sequence ID" value="BBI99692.1"/>
    <property type="molecule type" value="Genomic_DNA"/>
</dbReference>
<name>A0AAN1W0T9_9PROT</name>
<reference evidence="3 4" key="1">
    <citation type="submission" date="2019-03" db="EMBL/GenBank/DDBJ databases">
        <title>Complete genome sequence of Ferrigenium kumadai strain An22, a microaerophilic iron-oxidizing bacterium isolated from a paddy field soil.</title>
        <authorList>
            <person name="Watanabe T."/>
            <person name="Asakawa S."/>
        </authorList>
    </citation>
    <scope>NUCLEOTIDE SEQUENCE [LARGE SCALE GENOMIC DNA]</scope>
    <source>
        <strain evidence="3 4">An22</strain>
    </source>
</reference>
<proteinExistence type="predicted"/>
<dbReference type="PRINTS" id="PR00813">
    <property type="entry name" value="BCTERIALGSPG"/>
</dbReference>
<feature type="transmembrane region" description="Helical" evidence="2">
    <location>
        <begin position="12"/>
        <end position="34"/>
    </location>
</feature>
<dbReference type="AlphaFoldDB" id="A0AAN1W0T9"/>
<dbReference type="RefSeq" id="WP_212784930.1">
    <property type="nucleotide sequence ID" value="NZ_AP019536.1"/>
</dbReference>
<dbReference type="GO" id="GO:0015627">
    <property type="term" value="C:type II protein secretion system complex"/>
    <property type="evidence" value="ECO:0007669"/>
    <property type="project" value="InterPro"/>
</dbReference>
<keyword evidence="2" id="KW-0472">Membrane</keyword>
<gene>
    <name evidence="3" type="primary">gspG_1</name>
    <name evidence="3" type="ORF">FGKAn22_13850</name>
</gene>